<dbReference type="Pfam" id="PF13676">
    <property type="entry name" value="TIR_2"/>
    <property type="match status" value="1"/>
</dbReference>
<feature type="domain" description="TIR" evidence="1">
    <location>
        <begin position="1"/>
        <end position="128"/>
    </location>
</feature>
<dbReference type="PROSITE" id="PS50104">
    <property type="entry name" value="TIR"/>
    <property type="match status" value="1"/>
</dbReference>
<dbReference type="GO" id="GO:0007165">
    <property type="term" value="P:signal transduction"/>
    <property type="evidence" value="ECO:0007669"/>
    <property type="project" value="InterPro"/>
</dbReference>
<dbReference type="InterPro" id="IPR011990">
    <property type="entry name" value="TPR-like_helical_dom_sf"/>
</dbReference>
<dbReference type="AlphaFoldDB" id="E7C5T9"/>
<organism evidence="2">
    <name type="scientific">uncultured Oceanospirillales bacterium HF0500_29K23</name>
    <dbReference type="NCBI Taxonomy" id="723622"/>
    <lineage>
        <taxon>Bacteria</taxon>
        <taxon>Pseudomonadati</taxon>
        <taxon>Pseudomonadota</taxon>
        <taxon>Gammaproteobacteria</taxon>
        <taxon>Oceanospirillales</taxon>
        <taxon>environmental samples</taxon>
    </lineage>
</organism>
<dbReference type="SUPFAM" id="SSF48452">
    <property type="entry name" value="TPR-like"/>
    <property type="match status" value="1"/>
</dbReference>
<reference evidence="2" key="1">
    <citation type="submission" date="2010-01" db="EMBL/GenBank/DDBJ databases">
        <title>Genome fragments of uncultured bacteria from the North Pacific subtropical Gyre.</title>
        <authorList>
            <person name="Pham V.D."/>
            <person name="Delong E.F."/>
        </authorList>
    </citation>
    <scope>NUCLEOTIDE SEQUENCE</scope>
</reference>
<evidence type="ECO:0000259" key="1">
    <source>
        <dbReference type="PROSITE" id="PS50104"/>
    </source>
</evidence>
<dbReference type="EMBL" id="GU567997">
    <property type="protein sequence ID" value="ADI22813.1"/>
    <property type="molecule type" value="Genomic_DNA"/>
</dbReference>
<dbReference type="Gene3D" id="3.40.50.10140">
    <property type="entry name" value="Toll/interleukin-1 receptor homology (TIR) domain"/>
    <property type="match status" value="1"/>
</dbReference>
<name>E7C5T9_9GAMM</name>
<dbReference type="PANTHER" id="PTHR12558:SF13">
    <property type="entry name" value="CELL DIVISION CYCLE PROTEIN 27 HOMOLOG"/>
    <property type="match status" value="1"/>
</dbReference>
<protein>
    <recommendedName>
        <fullName evidence="1">TIR domain-containing protein</fullName>
    </recommendedName>
</protein>
<dbReference type="SMART" id="SM00255">
    <property type="entry name" value="TIR"/>
    <property type="match status" value="1"/>
</dbReference>
<dbReference type="InterPro" id="IPR000157">
    <property type="entry name" value="TIR_dom"/>
</dbReference>
<proteinExistence type="predicted"/>
<sequence>MPPEIFASYSREDQAQVFPIVDKLRERGLNIWIDQEGIHGAKLWSQEIVNAIDNSKVFILFASAKAFLSKNVTKELALASESDKHILPIFIEDAEIPAAMKYQLAGIQHLVHEQGQTEQTADNILRTLGNLDIQSAEPQPTAVTTPPATKPASKTPLVAGALVIALAVIAFLLFRGDSSNERPTRIFATETKTYKSTTDLCIVTVHNSGVAKDVSEENRELRDELSAKLSRFKDYKVQEAKAVSPDATTQELLAVAKELDTEFILQVTINSDRKRINTKLLDVQDGRNFWSKTIREIDIEVGGEFIYEATGLIAAHIAGHDGAIHRDILAKALVKKEEDLTPIELLQLGKAVWEEQTEGVTVKGTKYLERCIEINPDISTAHAILSEVYLEDIRADYNLVPDAVTKAKDSISRAIELNPSNAIALIEQIWISWYEKDFTACKLQAEAAIKANPYEPLVLVSAGSFYLSTGIDLQLGKKYNDLALKYNETPQGWYYYGYINYYIESGEYDRALEYALKTGVANEQATSRALALYWVNDQKDTAVKYYKELISKYPKFTLDTLRKIHDVWSPSKVTKDLIENAFQEVKQAAMN</sequence>
<accession>E7C5T9</accession>
<dbReference type="PANTHER" id="PTHR12558">
    <property type="entry name" value="CELL DIVISION CYCLE 16,23,27"/>
    <property type="match status" value="1"/>
</dbReference>
<dbReference type="InterPro" id="IPR035897">
    <property type="entry name" value="Toll_tir_struct_dom_sf"/>
</dbReference>
<dbReference type="Gene3D" id="1.25.40.10">
    <property type="entry name" value="Tetratricopeptide repeat domain"/>
    <property type="match status" value="1"/>
</dbReference>
<dbReference type="SUPFAM" id="SSF52200">
    <property type="entry name" value="Toll/Interleukin receptor TIR domain"/>
    <property type="match status" value="1"/>
</dbReference>
<evidence type="ECO:0000313" key="2">
    <source>
        <dbReference type="EMBL" id="ADI22813.1"/>
    </source>
</evidence>